<dbReference type="EMBL" id="UINC01000951">
    <property type="protein sequence ID" value="SUZ65145.1"/>
    <property type="molecule type" value="Genomic_DNA"/>
</dbReference>
<dbReference type="AlphaFoldDB" id="A0A381PDP4"/>
<organism evidence="1">
    <name type="scientific">marine metagenome</name>
    <dbReference type="NCBI Taxonomy" id="408172"/>
    <lineage>
        <taxon>unclassified sequences</taxon>
        <taxon>metagenomes</taxon>
        <taxon>ecological metagenomes</taxon>
    </lineage>
</organism>
<evidence type="ECO:0000313" key="1">
    <source>
        <dbReference type="EMBL" id="SUZ65145.1"/>
    </source>
</evidence>
<sequence>MVFATKVNQVDFDIIRFKYNLVDGP</sequence>
<reference evidence="1" key="1">
    <citation type="submission" date="2018-05" db="EMBL/GenBank/DDBJ databases">
        <authorList>
            <person name="Lanie J.A."/>
            <person name="Ng W.-L."/>
            <person name="Kazmierczak K.M."/>
            <person name="Andrzejewski T.M."/>
            <person name="Davidsen T.M."/>
            <person name="Wayne K.J."/>
            <person name="Tettelin H."/>
            <person name="Glass J.I."/>
            <person name="Rusch D."/>
            <person name="Podicherti R."/>
            <person name="Tsui H.-C.T."/>
            <person name="Winkler M.E."/>
        </authorList>
    </citation>
    <scope>NUCLEOTIDE SEQUENCE</scope>
</reference>
<name>A0A381PDP4_9ZZZZ</name>
<proteinExistence type="predicted"/>
<accession>A0A381PDP4</accession>
<protein>
    <submittedName>
        <fullName evidence="1">Uncharacterized protein</fullName>
    </submittedName>
</protein>
<gene>
    <name evidence="1" type="ORF">METZ01_LOCUS17999</name>
</gene>